<keyword evidence="7" id="KW-1185">Reference proteome</keyword>
<evidence type="ECO:0000256" key="2">
    <source>
        <dbReference type="ARBA" id="ARBA00022603"/>
    </source>
</evidence>
<dbReference type="InterPro" id="IPR029028">
    <property type="entry name" value="Alpha/beta_knot_MTases"/>
</dbReference>
<feature type="domain" description="tRNA/rRNA methyltransferase SpoU type" evidence="4">
    <location>
        <begin position="141"/>
        <end position="290"/>
    </location>
</feature>
<dbReference type="PANTHER" id="PTHR43191">
    <property type="entry name" value="RRNA METHYLTRANSFERASE 3"/>
    <property type="match status" value="1"/>
</dbReference>
<reference evidence="6 7" key="1">
    <citation type="submission" date="2014-03" db="EMBL/GenBank/DDBJ databases">
        <title>Genomics of Bifidobacteria.</title>
        <authorList>
            <person name="Ventura M."/>
            <person name="Milani C."/>
            <person name="Lugli G.A."/>
        </authorList>
    </citation>
    <scope>NUCLEOTIDE SEQUENCE [LARGE SCALE GENOMIC DNA]</scope>
    <source>
        <strain evidence="6 7">DSM 22766</strain>
    </source>
</reference>
<dbReference type="InterPro" id="IPR029064">
    <property type="entry name" value="Ribosomal_eL30-like_sf"/>
</dbReference>
<comment type="caution">
    <text evidence="6">The sequence shown here is derived from an EMBL/GenBank/DDBJ whole genome shotgun (WGS) entry which is preliminary data.</text>
</comment>
<protein>
    <submittedName>
        <fullName evidence="6">rRNA methylase</fullName>
    </submittedName>
</protein>
<dbReference type="Pfam" id="PF22435">
    <property type="entry name" value="MRM3-like_sub_bind"/>
    <property type="match status" value="1"/>
</dbReference>
<evidence type="ECO:0000313" key="6">
    <source>
        <dbReference type="EMBL" id="KFI40229.1"/>
    </source>
</evidence>
<dbReference type="InterPro" id="IPR053888">
    <property type="entry name" value="MRM3-like_sub_bind"/>
</dbReference>
<dbReference type="InterPro" id="IPR051259">
    <property type="entry name" value="rRNA_Methyltransferase"/>
</dbReference>
<proteinExistence type="inferred from homology"/>
<dbReference type="AlphaFoldDB" id="A0A086Z129"/>
<dbReference type="EMBL" id="JGYK01000001">
    <property type="protein sequence ID" value="KFI40229.1"/>
    <property type="molecule type" value="Genomic_DNA"/>
</dbReference>
<feature type="domain" description="MRM3-like substrate binding" evidence="5">
    <location>
        <begin position="15"/>
        <end position="107"/>
    </location>
</feature>
<dbReference type="PANTHER" id="PTHR43191:SF2">
    <property type="entry name" value="RRNA METHYLTRANSFERASE 3, MITOCHONDRIAL"/>
    <property type="match status" value="1"/>
</dbReference>
<evidence type="ECO:0000259" key="4">
    <source>
        <dbReference type="Pfam" id="PF00588"/>
    </source>
</evidence>
<comment type="similarity">
    <text evidence="1">Belongs to the class IV-like SAM-binding methyltransferase superfamily. RNA methyltransferase TrmH family.</text>
</comment>
<dbReference type="RefSeq" id="WP_033503783.1">
    <property type="nucleotide sequence ID" value="NZ_CP011786.1"/>
</dbReference>
<dbReference type="PATRIC" id="fig|1437605.7.peg.673"/>
<evidence type="ECO:0000313" key="7">
    <source>
        <dbReference type="Proteomes" id="UP000029015"/>
    </source>
</evidence>
<dbReference type="GO" id="GO:0006396">
    <property type="term" value="P:RNA processing"/>
    <property type="evidence" value="ECO:0007669"/>
    <property type="project" value="InterPro"/>
</dbReference>
<dbReference type="KEGG" id="bact:AB656_03265"/>
<dbReference type="Gene3D" id="3.40.1280.10">
    <property type="match status" value="1"/>
</dbReference>
<sequence>MPENREVIDNPRSDRVRRVNDLADRRQRQRHGRFLIEGPQCAREAVACRPDALMDLYIEVGPGDGLQPVSPAVAAIRDQARSQAPGVYVHYVTSRVMQAISKNAQGIVGVGSLEAMRDDLDALAADWGEGAEAAADDNETLIAALWQVRDPGNAGAVIRAADAAGCQAALLVDECVDPFNPKVLRATAGSIFHIPVLPVSTDEFFVRCRGWELPVLAADIYGAHGRQPQALPDFLARSPSGAAGRAVLFGNEARGLPEEVLARVDAIVSIPIYGRAESLNLATSAAVMLYALAMSSRLERM</sequence>
<dbReference type="Pfam" id="PF00588">
    <property type="entry name" value="SpoU_methylase"/>
    <property type="match status" value="1"/>
</dbReference>
<dbReference type="GO" id="GO:0008173">
    <property type="term" value="F:RNA methyltransferase activity"/>
    <property type="evidence" value="ECO:0007669"/>
    <property type="project" value="InterPro"/>
</dbReference>
<dbReference type="STRING" id="1437605.AB656_03265"/>
<dbReference type="InterPro" id="IPR029026">
    <property type="entry name" value="tRNA_m1G_MTases_N"/>
</dbReference>
<evidence type="ECO:0000259" key="5">
    <source>
        <dbReference type="Pfam" id="PF22435"/>
    </source>
</evidence>
<dbReference type="GO" id="GO:0032259">
    <property type="term" value="P:methylation"/>
    <property type="evidence" value="ECO:0007669"/>
    <property type="project" value="UniProtKB-KW"/>
</dbReference>
<dbReference type="SUPFAM" id="SSF55315">
    <property type="entry name" value="L30e-like"/>
    <property type="match status" value="1"/>
</dbReference>
<dbReference type="eggNOG" id="COG0566">
    <property type="taxonomic scope" value="Bacteria"/>
</dbReference>
<dbReference type="SUPFAM" id="SSF75217">
    <property type="entry name" value="alpha/beta knot"/>
    <property type="match status" value="1"/>
</dbReference>
<keyword evidence="2 6" id="KW-0489">Methyltransferase</keyword>
<keyword evidence="3" id="KW-0808">Transferase</keyword>
<dbReference type="GO" id="GO:0003723">
    <property type="term" value="F:RNA binding"/>
    <property type="evidence" value="ECO:0007669"/>
    <property type="project" value="InterPro"/>
</dbReference>
<organism evidence="6 7">
    <name type="scientific">Bifidobacterium actinocoloniiforme DSM 22766</name>
    <dbReference type="NCBI Taxonomy" id="1437605"/>
    <lineage>
        <taxon>Bacteria</taxon>
        <taxon>Bacillati</taxon>
        <taxon>Actinomycetota</taxon>
        <taxon>Actinomycetes</taxon>
        <taxon>Bifidobacteriales</taxon>
        <taxon>Bifidobacteriaceae</taxon>
        <taxon>Bifidobacterium</taxon>
    </lineage>
</organism>
<dbReference type="CDD" id="cd18095">
    <property type="entry name" value="SpoU-like_rRNA-MTase"/>
    <property type="match status" value="1"/>
</dbReference>
<dbReference type="OrthoDB" id="9794400at2"/>
<gene>
    <name evidence="6" type="ORF">BACT_0931</name>
</gene>
<dbReference type="Proteomes" id="UP000029015">
    <property type="component" value="Unassembled WGS sequence"/>
</dbReference>
<dbReference type="Gene3D" id="3.30.1330.30">
    <property type="match status" value="1"/>
</dbReference>
<name>A0A086Z129_9BIFI</name>
<evidence type="ECO:0000256" key="3">
    <source>
        <dbReference type="ARBA" id="ARBA00022679"/>
    </source>
</evidence>
<dbReference type="InterPro" id="IPR001537">
    <property type="entry name" value="SpoU_MeTrfase"/>
</dbReference>
<evidence type="ECO:0000256" key="1">
    <source>
        <dbReference type="ARBA" id="ARBA00007228"/>
    </source>
</evidence>
<accession>A0A086Z129</accession>